<dbReference type="Pfam" id="PF04130">
    <property type="entry name" value="GCP_C_terminal"/>
    <property type="match status" value="1"/>
</dbReference>
<dbReference type="GO" id="GO:0051321">
    <property type="term" value="P:meiotic cell cycle"/>
    <property type="evidence" value="ECO:0007669"/>
    <property type="project" value="TreeGrafter"/>
</dbReference>
<feature type="domain" description="Gamma tubulin complex component C-terminal" evidence="7">
    <location>
        <begin position="4"/>
        <end position="195"/>
    </location>
</feature>
<dbReference type="InterPro" id="IPR042241">
    <property type="entry name" value="GCP_C_sf"/>
</dbReference>
<dbReference type="GO" id="GO:0007020">
    <property type="term" value="P:microtubule nucleation"/>
    <property type="evidence" value="ECO:0007669"/>
    <property type="project" value="InterPro"/>
</dbReference>
<evidence type="ECO:0000256" key="3">
    <source>
        <dbReference type="ARBA" id="ARBA00022490"/>
    </source>
</evidence>
<evidence type="ECO:0000313" key="8">
    <source>
        <dbReference type="EMBL" id="CAE0798631.1"/>
    </source>
</evidence>
<sequence>MFAQRAMDRNWMPKLALWRQKLNVFISLRQRMAHFIDNIAYYLQVDVLETHYTQLMKRVSQAEDFQGAHRAHEKYIHGLVSACFLDHHVLCTSLEELFMHCISLVNITNKLGWPCQEPSSLARPRGKTHEVGWRGESVTQENAAFHLDQLDMSEVLGLTTNFDRRFHFLFTILSTKKQEMVLSGLLLRLDYNGYFTHTMGGVEKV</sequence>
<proteinExistence type="inferred from homology"/>
<evidence type="ECO:0000256" key="1">
    <source>
        <dbReference type="ARBA" id="ARBA00004267"/>
    </source>
</evidence>
<keyword evidence="4 6" id="KW-0493">Microtubule</keyword>
<dbReference type="GO" id="GO:0000922">
    <property type="term" value="C:spindle pole"/>
    <property type="evidence" value="ECO:0007669"/>
    <property type="project" value="InterPro"/>
</dbReference>
<reference evidence="8" key="1">
    <citation type="submission" date="2021-01" db="EMBL/GenBank/DDBJ databases">
        <authorList>
            <person name="Corre E."/>
            <person name="Pelletier E."/>
            <person name="Niang G."/>
            <person name="Scheremetjew M."/>
            <person name="Finn R."/>
            <person name="Kale V."/>
            <person name="Holt S."/>
            <person name="Cochrane G."/>
            <person name="Meng A."/>
            <person name="Brown T."/>
            <person name="Cohen L."/>
        </authorList>
    </citation>
    <scope>NUCLEOTIDE SEQUENCE</scope>
    <source>
        <strain evidence="8">CCMP1594</strain>
    </source>
</reference>
<evidence type="ECO:0000259" key="7">
    <source>
        <dbReference type="Pfam" id="PF04130"/>
    </source>
</evidence>
<evidence type="ECO:0000256" key="6">
    <source>
        <dbReference type="RuleBase" id="RU363050"/>
    </source>
</evidence>
<accession>A0A7S4CJ80</accession>
<dbReference type="Gene3D" id="1.20.120.1900">
    <property type="entry name" value="Gamma-tubulin complex, C-terminal domain"/>
    <property type="match status" value="1"/>
</dbReference>
<dbReference type="GO" id="GO:0043015">
    <property type="term" value="F:gamma-tubulin binding"/>
    <property type="evidence" value="ECO:0007669"/>
    <property type="project" value="InterPro"/>
</dbReference>
<keyword evidence="3 6" id="KW-0963">Cytoplasm</keyword>
<dbReference type="AlphaFoldDB" id="A0A7S4CJ80"/>
<comment type="similarity">
    <text evidence="2 6">Belongs to the TUBGCP family.</text>
</comment>
<dbReference type="PANTHER" id="PTHR19302:SF27">
    <property type="entry name" value="GAMMA-TUBULIN COMPLEX COMPONENT 4"/>
    <property type="match status" value="1"/>
</dbReference>
<dbReference type="InterPro" id="IPR007259">
    <property type="entry name" value="GCP"/>
</dbReference>
<dbReference type="PANTHER" id="PTHR19302">
    <property type="entry name" value="GAMMA TUBULIN COMPLEX PROTEIN"/>
    <property type="match status" value="1"/>
</dbReference>
<name>A0A7S4CJ80_9EUGL</name>
<dbReference type="GO" id="GO:0005874">
    <property type="term" value="C:microtubule"/>
    <property type="evidence" value="ECO:0007669"/>
    <property type="project" value="UniProtKB-KW"/>
</dbReference>
<organism evidence="8">
    <name type="scientific">Eutreptiella gymnastica</name>
    <dbReference type="NCBI Taxonomy" id="73025"/>
    <lineage>
        <taxon>Eukaryota</taxon>
        <taxon>Discoba</taxon>
        <taxon>Euglenozoa</taxon>
        <taxon>Euglenida</taxon>
        <taxon>Spirocuta</taxon>
        <taxon>Euglenophyceae</taxon>
        <taxon>Eutreptiales</taxon>
        <taxon>Eutreptiaceae</taxon>
        <taxon>Eutreptiella</taxon>
    </lineage>
</organism>
<dbReference type="GO" id="GO:0051011">
    <property type="term" value="F:microtubule minus-end binding"/>
    <property type="evidence" value="ECO:0007669"/>
    <property type="project" value="TreeGrafter"/>
</dbReference>
<dbReference type="GO" id="GO:0000930">
    <property type="term" value="C:gamma-tubulin complex"/>
    <property type="evidence" value="ECO:0007669"/>
    <property type="project" value="TreeGrafter"/>
</dbReference>
<protein>
    <recommendedName>
        <fullName evidence="6">Spindle pole body component</fullName>
    </recommendedName>
</protein>
<keyword evidence="5 6" id="KW-0206">Cytoskeleton</keyword>
<evidence type="ECO:0000256" key="2">
    <source>
        <dbReference type="ARBA" id="ARBA00010337"/>
    </source>
</evidence>
<comment type="subcellular location">
    <subcellularLocation>
        <location evidence="1 6">Cytoplasm</location>
        <location evidence="1 6">Cytoskeleton</location>
        <location evidence="1 6">Microtubule organizing center</location>
    </subcellularLocation>
</comment>
<dbReference type="GO" id="GO:0000278">
    <property type="term" value="P:mitotic cell cycle"/>
    <property type="evidence" value="ECO:0007669"/>
    <property type="project" value="TreeGrafter"/>
</dbReference>
<evidence type="ECO:0000256" key="5">
    <source>
        <dbReference type="ARBA" id="ARBA00023212"/>
    </source>
</evidence>
<dbReference type="GO" id="GO:0031122">
    <property type="term" value="P:cytoplasmic microtubule organization"/>
    <property type="evidence" value="ECO:0007669"/>
    <property type="project" value="TreeGrafter"/>
</dbReference>
<dbReference type="EMBL" id="HBJA01029727">
    <property type="protein sequence ID" value="CAE0798631.1"/>
    <property type="molecule type" value="Transcribed_RNA"/>
</dbReference>
<gene>
    <name evidence="8" type="ORF">EGYM00163_LOCUS9751</name>
</gene>
<dbReference type="InterPro" id="IPR040457">
    <property type="entry name" value="GCP_C"/>
</dbReference>
<evidence type="ECO:0000256" key="4">
    <source>
        <dbReference type="ARBA" id="ARBA00022701"/>
    </source>
</evidence>
<dbReference type="GO" id="GO:0051225">
    <property type="term" value="P:spindle assembly"/>
    <property type="evidence" value="ECO:0007669"/>
    <property type="project" value="TreeGrafter"/>
</dbReference>